<reference evidence="2" key="1">
    <citation type="submission" date="2022-11" db="UniProtKB">
        <authorList>
            <consortium name="WormBaseParasite"/>
        </authorList>
    </citation>
    <scope>IDENTIFICATION</scope>
</reference>
<dbReference type="AlphaFoldDB" id="A0A914HX47"/>
<organism evidence="1 2">
    <name type="scientific">Globodera rostochiensis</name>
    <name type="common">Golden nematode worm</name>
    <name type="synonym">Heterodera rostochiensis</name>
    <dbReference type="NCBI Taxonomy" id="31243"/>
    <lineage>
        <taxon>Eukaryota</taxon>
        <taxon>Metazoa</taxon>
        <taxon>Ecdysozoa</taxon>
        <taxon>Nematoda</taxon>
        <taxon>Chromadorea</taxon>
        <taxon>Rhabditida</taxon>
        <taxon>Tylenchina</taxon>
        <taxon>Tylenchomorpha</taxon>
        <taxon>Tylenchoidea</taxon>
        <taxon>Heteroderidae</taxon>
        <taxon>Heteroderinae</taxon>
        <taxon>Globodera</taxon>
    </lineage>
</organism>
<keyword evidence="1" id="KW-1185">Reference proteome</keyword>
<accession>A0A914HX47</accession>
<sequence>MNDRGQISYRLISQSVQIFDLNFSESSFRVSTDLSLIALRSDLTEIVLNLGNDCILPNQPNFKGEGRVTINDIDANYLRNQTAELSVDGNKTNQSVSTLMSGWNDLVKSSHGCLVVDVPKECLCQIRDQLVVLLHIDIIVCRPKQGIKFVLVKDDFDQNDDELPSGMAALF</sequence>
<dbReference type="Proteomes" id="UP000887572">
    <property type="component" value="Unplaced"/>
</dbReference>
<evidence type="ECO:0000313" key="1">
    <source>
        <dbReference type="Proteomes" id="UP000887572"/>
    </source>
</evidence>
<name>A0A914HX47_GLORO</name>
<proteinExistence type="predicted"/>
<protein>
    <submittedName>
        <fullName evidence="2">Uncharacterized protein</fullName>
    </submittedName>
</protein>
<evidence type="ECO:0000313" key="2">
    <source>
        <dbReference type="WBParaSite" id="Gr19_v10_g547.t2"/>
    </source>
</evidence>
<dbReference type="WBParaSite" id="Gr19_v10_g547.t2">
    <property type="protein sequence ID" value="Gr19_v10_g547.t2"/>
    <property type="gene ID" value="Gr19_v10_g547"/>
</dbReference>